<evidence type="ECO:0000313" key="2">
    <source>
        <dbReference type="EMBL" id="MBB5626568.1"/>
    </source>
</evidence>
<dbReference type="Proteomes" id="UP000588112">
    <property type="component" value="Unassembled WGS sequence"/>
</dbReference>
<accession>A0A7W8Z326</accession>
<feature type="compositionally biased region" description="Low complexity" evidence="1">
    <location>
        <begin position="120"/>
        <end position="135"/>
    </location>
</feature>
<reference evidence="2 3" key="1">
    <citation type="submission" date="2020-08" db="EMBL/GenBank/DDBJ databases">
        <title>Sequencing the genomes of 1000 actinobacteria strains.</title>
        <authorList>
            <person name="Klenk H.-P."/>
        </authorList>
    </citation>
    <scope>NUCLEOTIDE SEQUENCE [LARGE SCALE GENOMIC DNA]</scope>
    <source>
        <strain evidence="2 3">DSM 45790</strain>
    </source>
</reference>
<sequence length="142" mass="15448">MAIPRTFRVEFAEVFPSGCYMVGEVEQVKDFEASTPGKPVWARDKDTGDFLWQITVLDCAPDARDKTLKVKVTSPVQPVPPAPLQGLPFIPVEFDGMTVTPWQNGQRIAYSIKAREMRAPRASGSAPARSAAAGKDVARDAA</sequence>
<evidence type="ECO:0000256" key="1">
    <source>
        <dbReference type="SAM" id="MobiDB-lite"/>
    </source>
</evidence>
<dbReference type="RefSeq" id="WP_239139377.1">
    <property type="nucleotide sequence ID" value="NZ_BOOS01000028.1"/>
</dbReference>
<dbReference type="AlphaFoldDB" id="A0A7W8Z326"/>
<gene>
    <name evidence="2" type="ORF">BJ981_002267</name>
</gene>
<feature type="region of interest" description="Disordered" evidence="1">
    <location>
        <begin position="119"/>
        <end position="142"/>
    </location>
</feature>
<keyword evidence="3" id="KW-1185">Reference proteome</keyword>
<protein>
    <recommendedName>
        <fullName evidence="4">Plasmid replication, integration and excision activator</fullName>
    </recommendedName>
</protein>
<dbReference type="EMBL" id="JACHBR010000001">
    <property type="protein sequence ID" value="MBB5626568.1"/>
    <property type="molecule type" value="Genomic_DNA"/>
</dbReference>
<evidence type="ECO:0008006" key="4">
    <source>
        <dbReference type="Google" id="ProtNLM"/>
    </source>
</evidence>
<name>A0A7W8Z326_9ACTN</name>
<comment type="caution">
    <text evidence="2">The sequence shown here is derived from an EMBL/GenBank/DDBJ whole genome shotgun (WGS) entry which is preliminary data.</text>
</comment>
<proteinExistence type="predicted"/>
<organism evidence="2 3">
    <name type="scientific">Sphaerisporangium krabiense</name>
    <dbReference type="NCBI Taxonomy" id="763782"/>
    <lineage>
        <taxon>Bacteria</taxon>
        <taxon>Bacillati</taxon>
        <taxon>Actinomycetota</taxon>
        <taxon>Actinomycetes</taxon>
        <taxon>Streptosporangiales</taxon>
        <taxon>Streptosporangiaceae</taxon>
        <taxon>Sphaerisporangium</taxon>
    </lineage>
</organism>
<evidence type="ECO:0000313" key="3">
    <source>
        <dbReference type="Proteomes" id="UP000588112"/>
    </source>
</evidence>